<evidence type="ECO:0000313" key="4">
    <source>
        <dbReference type="Proteomes" id="UP001235939"/>
    </source>
</evidence>
<dbReference type="EMBL" id="CP092871">
    <property type="protein sequence ID" value="UYV71762.1"/>
    <property type="molecule type" value="Genomic_DNA"/>
</dbReference>
<protein>
    <recommendedName>
        <fullName evidence="2">Reverse transcriptase domain-containing protein</fullName>
    </recommendedName>
</protein>
<evidence type="ECO:0000256" key="1">
    <source>
        <dbReference type="SAM" id="MobiDB-lite"/>
    </source>
</evidence>
<dbReference type="CDD" id="cd00304">
    <property type="entry name" value="RT_like"/>
    <property type="match status" value="1"/>
</dbReference>
<evidence type="ECO:0000259" key="2">
    <source>
        <dbReference type="PROSITE" id="PS50878"/>
    </source>
</evidence>
<dbReference type="PANTHER" id="PTHR21301:SF10">
    <property type="entry name" value="REVERSE TRANSCRIPTASE DOMAIN-CONTAINING PROTEIN"/>
    <property type="match status" value="1"/>
</dbReference>
<evidence type="ECO:0000313" key="3">
    <source>
        <dbReference type="EMBL" id="UYV71762.1"/>
    </source>
</evidence>
<dbReference type="CDD" id="cd10442">
    <property type="entry name" value="GIY-YIG_PLEs"/>
    <property type="match status" value="1"/>
</dbReference>
<dbReference type="InterPro" id="IPR058912">
    <property type="entry name" value="HTH_animal"/>
</dbReference>
<dbReference type="PROSITE" id="PS50878">
    <property type="entry name" value="RT_POL"/>
    <property type="match status" value="1"/>
</dbReference>
<feature type="compositionally biased region" description="Basic and acidic residues" evidence="1">
    <location>
        <begin position="570"/>
        <end position="591"/>
    </location>
</feature>
<dbReference type="InterPro" id="IPR036397">
    <property type="entry name" value="RNaseH_sf"/>
</dbReference>
<dbReference type="InterPro" id="IPR000477">
    <property type="entry name" value="RT_dom"/>
</dbReference>
<reference evidence="3 4" key="1">
    <citation type="submission" date="2022-01" db="EMBL/GenBank/DDBJ databases">
        <title>A chromosomal length assembly of Cordylochernes scorpioides.</title>
        <authorList>
            <person name="Zeh D."/>
            <person name="Zeh J."/>
        </authorList>
    </citation>
    <scope>NUCLEOTIDE SEQUENCE [LARGE SCALE GENOMIC DNA]</scope>
    <source>
        <strain evidence="3">IN4F17</strain>
        <tissue evidence="3">Whole Body</tissue>
    </source>
</reference>
<dbReference type="Proteomes" id="UP001235939">
    <property type="component" value="Chromosome 09"/>
</dbReference>
<dbReference type="InterPro" id="IPR035901">
    <property type="entry name" value="GIY-YIG_endonuc_sf"/>
</dbReference>
<dbReference type="Pfam" id="PF13412">
    <property type="entry name" value="HTH_24"/>
    <property type="match status" value="1"/>
</dbReference>
<dbReference type="PANTHER" id="PTHR21301">
    <property type="entry name" value="REVERSE TRANSCRIPTASE"/>
    <property type="match status" value="1"/>
</dbReference>
<dbReference type="Gene3D" id="3.30.420.10">
    <property type="entry name" value="Ribonuclease H-like superfamily/Ribonuclease H"/>
    <property type="match status" value="1"/>
</dbReference>
<name>A0ABY6KV68_9ARAC</name>
<feature type="domain" description="Reverse transcriptase" evidence="2">
    <location>
        <begin position="1"/>
        <end position="181"/>
    </location>
</feature>
<keyword evidence="4" id="KW-1185">Reference proteome</keyword>
<dbReference type="Pfam" id="PF00078">
    <property type="entry name" value="RVT_1"/>
    <property type="match status" value="1"/>
</dbReference>
<dbReference type="InterPro" id="IPR043502">
    <property type="entry name" value="DNA/RNA_pol_sf"/>
</dbReference>
<feature type="region of interest" description="Disordered" evidence="1">
    <location>
        <begin position="552"/>
        <end position="635"/>
    </location>
</feature>
<dbReference type="Gene3D" id="3.40.1440.10">
    <property type="entry name" value="GIY-YIG endonuclease"/>
    <property type="match status" value="1"/>
</dbReference>
<sequence length="840" mass="96296">MGGFQDFQDFPDDVKDLYTSLPHDLIMDSLQTILIKHKEAYPDHLAILKLTEICLKSTTVKFTEEYYNQIKGTPMGSPLSTILAEIVLSTIDSWITEIKPIEILIWSRYVDDIFCIITENSENHILETLNSFNSSIQFTIEKENNGSLPFLDILFTRNRTGFTTKVYRKPTSPTQYLHFASNSPISHKITVVRTLTKRAFTHCSSKIEYNKELKSIENQLLKSGYPLPFIKRNRYKQRTPRNNSNQYISTCYLPYTESTITIARKLKSFGIKTIFRGSPSMGSILRNPITKSTDQKQKKDLVYQIPCLNCNSVYIGETSRDLSIRIKEHQRNISKLNPNSLIVDHVRETGHTPDFNNIRILHTNAKTKTQRLILEAIETMKHPKPLNKSIQLPSQPLSIRNPENTLKIKSSIKENPRITNRELSEYLDISFGTCKTIIKNDLHLKRSPAKFVPHLLTNEQKEHRKETCKNMVEMFNFDPHWLKNVVKGDEKWVYGYDPETKRQSSQWLEPGKPRFKKAKMIKSKLKCLLITFFDVKGLHQVTLVPEVPRYHRLPRPKSRQDSGRQGTSKQIDHCLYRKMEQGREEDPKEPMESDPDSESGENTTFPKKETTLGRTQEVPPSHEDATPPPPVSDVRGSLARTLYQLSSATGLSRDVELPRYNGSYEAQSFFTNYDAQADRAQLQYSTRLRKPANLLQAPLRVTNTRAEGKVELSVTYQIKESFFIPTASRRCCTYKRPASPCSPSLCEYIMRSLRFQGPIPGAPILELPLYQTSHQRGLLHPADGSGPSRLALQDRVGQGCLAILAAAKYKIYGFFVGVEMEGVELTMSSTSLRRWWRPPI</sequence>
<gene>
    <name evidence="3" type="ORF">LAZ67_9000298</name>
</gene>
<dbReference type="Pfam" id="PF26215">
    <property type="entry name" value="HTH_animal"/>
    <property type="match status" value="1"/>
</dbReference>
<organism evidence="3 4">
    <name type="scientific">Cordylochernes scorpioides</name>
    <dbReference type="NCBI Taxonomy" id="51811"/>
    <lineage>
        <taxon>Eukaryota</taxon>
        <taxon>Metazoa</taxon>
        <taxon>Ecdysozoa</taxon>
        <taxon>Arthropoda</taxon>
        <taxon>Chelicerata</taxon>
        <taxon>Arachnida</taxon>
        <taxon>Pseudoscorpiones</taxon>
        <taxon>Cheliferoidea</taxon>
        <taxon>Chernetidae</taxon>
        <taxon>Cordylochernes</taxon>
    </lineage>
</organism>
<accession>A0ABY6KV68</accession>
<dbReference type="SUPFAM" id="SSF56672">
    <property type="entry name" value="DNA/RNA polymerases"/>
    <property type="match status" value="1"/>
</dbReference>
<proteinExistence type="predicted"/>